<protein>
    <submittedName>
        <fullName evidence="2">Glyoxalase family protein</fullName>
    </submittedName>
</protein>
<dbReference type="Pfam" id="PF00903">
    <property type="entry name" value="Glyoxalase"/>
    <property type="match status" value="1"/>
</dbReference>
<dbReference type="AlphaFoldDB" id="Q488G3"/>
<feature type="domain" description="VOC" evidence="1">
    <location>
        <begin position="4"/>
        <end position="129"/>
    </location>
</feature>
<evidence type="ECO:0000313" key="3">
    <source>
        <dbReference type="Proteomes" id="UP000000547"/>
    </source>
</evidence>
<dbReference type="InterPro" id="IPR037523">
    <property type="entry name" value="VOC_core"/>
</dbReference>
<sequence length="130" mass="14630">MTQGLSHLGLTVSKLEQTTRFFTDTLGWRLAGEKPAYPAKFVTDGNMFITLWQVSNGDTVVNFDRKNNVGLHHLALSVASKENLVILHERFKTVDDLVIEFGPEINGQGPTVHMMIREPSGNRIEFTYKP</sequence>
<dbReference type="HOGENOM" id="CLU_140939_0_0_6"/>
<dbReference type="EMBL" id="CP000083">
    <property type="protein sequence ID" value="AAZ26518.1"/>
    <property type="molecule type" value="Genomic_DNA"/>
</dbReference>
<dbReference type="InterPro" id="IPR004360">
    <property type="entry name" value="Glyas_Fos-R_dOase_dom"/>
</dbReference>
<dbReference type="PROSITE" id="PS51819">
    <property type="entry name" value="VOC"/>
    <property type="match status" value="1"/>
</dbReference>
<dbReference type="SUPFAM" id="SSF54593">
    <property type="entry name" value="Glyoxalase/Bleomycin resistance protein/Dihydroxybiphenyl dioxygenase"/>
    <property type="match status" value="1"/>
</dbReference>
<evidence type="ECO:0000313" key="2">
    <source>
        <dbReference type="EMBL" id="AAZ26518.1"/>
    </source>
</evidence>
<dbReference type="InterPro" id="IPR029068">
    <property type="entry name" value="Glyas_Bleomycin-R_OHBP_Dase"/>
</dbReference>
<proteinExistence type="predicted"/>
<accession>Q488G3</accession>
<dbReference type="STRING" id="167879.CPS_0803"/>
<dbReference type="Gene3D" id="3.10.180.10">
    <property type="entry name" value="2,3-Dihydroxybiphenyl 1,2-Dioxygenase, domain 1"/>
    <property type="match status" value="1"/>
</dbReference>
<dbReference type="KEGG" id="cps:CPS_0803"/>
<organism evidence="2 3">
    <name type="scientific">Colwellia psychrerythraea (strain 34H / ATCC BAA-681)</name>
    <name type="common">Vibrio psychroerythus</name>
    <dbReference type="NCBI Taxonomy" id="167879"/>
    <lineage>
        <taxon>Bacteria</taxon>
        <taxon>Pseudomonadati</taxon>
        <taxon>Pseudomonadota</taxon>
        <taxon>Gammaproteobacteria</taxon>
        <taxon>Alteromonadales</taxon>
        <taxon>Colwelliaceae</taxon>
        <taxon>Colwellia</taxon>
    </lineage>
</organism>
<evidence type="ECO:0000259" key="1">
    <source>
        <dbReference type="PROSITE" id="PS51819"/>
    </source>
</evidence>
<name>Q488G3_COLP3</name>
<gene>
    <name evidence="2" type="ordered locus">CPS_0803</name>
</gene>
<dbReference type="Proteomes" id="UP000000547">
    <property type="component" value="Chromosome"/>
</dbReference>
<reference evidence="2" key="1">
    <citation type="journal article" date="2005" name="Proc. Natl. Acad. Sci. U.S.A.">
        <title>The psychrophilic lifestyle as revealed by the genome sequence of Colwellia psychrerythraea 34H through genomic and proteomic analyses.</title>
        <authorList>
            <person name="Methe B.A."/>
            <person name="Nelson K.E."/>
            <person name="Deming J.W."/>
            <person name="Momen B."/>
            <person name="Melamud E."/>
            <person name="Zhang X."/>
            <person name="Moult J."/>
            <person name="Madupu R."/>
            <person name="Nelson W.C."/>
            <person name="Dodson R.J."/>
            <person name="Brinkac L.M."/>
            <person name="Daugherty S.C."/>
            <person name="Durkin A.S."/>
            <person name="DeBoy R.T."/>
            <person name="Kolonay J.F."/>
            <person name="Sullivan S.A."/>
            <person name="Zhou L."/>
            <person name="Davidsen T.M."/>
            <person name="Wu M."/>
            <person name="Huston A.L."/>
            <person name="Lewis M."/>
            <person name="Weaver B."/>
            <person name="Weidman J.F."/>
            <person name="Khouri H."/>
            <person name="Utterback T.R."/>
            <person name="Feldblyum T.V."/>
            <person name="Fraser C.M."/>
        </authorList>
    </citation>
    <scope>NUCLEOTIDE SEQUENCE [LARGE SCALE GENOMIC DNA]</scope>
    <source>
        <strain evidence="2">34H</strain>
    </source>
</reference>